<dbReference type="AlphaFoldDB" id="A0A384K3J6"/>
<dbReference type="KEGG" id="bfu:BCIN_14g03720"/>
<organism evidence="1 2">
    <name type="scientific">Botryotinia fuckeliana (strain B05.10)</name>
    <name type="common">Noble rot fungus</name>
    <name type="synonym">Botrytis cinerea</name>
    <dbReference type="NCBI Taxonomy" id="332648"/>
    <lineage>
        <taxon>Eukaryota</taxon>
        <taxon>Fungi</taxon>
        <taxon>Dikarya</taxon>
        <taxon>Ascomycota</taxon>
        <taxon>Pezizomycotina</taxon>
        <taxon>Leotiomycetes</taxon>
        <taxon>Helotiales</taxon>
        <taxon>Sclerotiniaceae</taxon>
        <taxon>Botrytis</taxon>
    </lineage>
</organism>
<dbReference type="EMBL" id="CP009818">
    <property type="protein sequence ID" value="ATZ57214.1"/>
    <property type="molecule type" value="Genomic_DNA"/>
</dbReference>
<proteinExistence type="predicted"/>
<keyword evidence="2" id="KW-1185">Reference proteome</keyword>
<accession>A0A384K3J6</accession>
<evidence type="ECO:0000313" key="1">
    <source>
        <dbReference type="EMBL" id="ATZ57214.1"/>
    </source>
</evidence>
<gene>
    <name evidence="1" type="ORF">BCIN_14g03720</name>
</gene>
<reference evidence="1 2" key="3">
    <citation type="journal article" date="2017" name="Mol. Plant Pathol.">
        <title>A gapless genome sequence of the fungus Botrytis cinerea.</title>
        <authorList>
            <person name="Van Kan J.A."/>
            <person name="Stassen J.H."/>
            <person name="Mosbach A."/>
            <person name="Van Der Lee T.A."/>
            <person name="Faino L."/>
            <person name="Farmer A.D."/>
            <person name="Papasotiriou D.G."/>
            <person name="Zhou S."/>
            <person name="Seidl M.F."/>
            <person name="Cottam E."/>
            <person name="Edel D."/>
            <person name="Hahn M."/>
            <person name="Schwartz D.C."/>
            <person name="Dietrich R.A."/>
            <person name="Widdison S."/>
            <person name="Scalliet G."/>
        </authorList>
    </citation>
    <scope>NUCLEOTIDE SEQUENCE [LARGE SCALE GENOMIC DNA]</scope>
    <source>
        <strain evidence="1 2">B05.10</strain>
    </source>
</reference>
<reference evidence="1 2" key="1">
    <citation type="journal article" date="2011" name="PLoS Genet.">
        <title>Genomic analysis of the necrotrophic fungal pathogens Sclerotinia sclerotiorum and Botrytis cinerea.</title>
        <authorList>
            <person name="Amselem J."/>
            <person name="Cuomo C.A."/>
            <person name="van Kan J.A."/>
            <person name="Viaud M."/>
            <person name="Benito E.P."/>
            <person name="Couloux A."/>
            <person name="Coutinho P.M."/>
            <person name="de Vries R.P."/>
            <person name="Dyer P.S."/>
            <person name="Fillinger S."/>
            <person name="Fournier E."/>
            <person name="Gout L."/>
            <person name="Hahn M."/>
            <person name="Kohn L."/>
            <person name="Lapalu N."/>
            <person name="Plummer K.M."/>
            <person name="Pradier J.M."/>
            <person name="Quevillon E."/>
            <person name="Sharon A."/>
            <person name="Simon A."/>
            <person name="ten Have A."/>
            <person name="Tudzynski B."/>
            <person name="Tudzynski P."/>
            <person name="Wincker P."/>
            <person name="Andrew M."/>
            <person name="Anthouard V."/>
            <person name="Beever R.E."/>
            <person name="Beffa R."/>
            <person name="Benoit I."/>
            <person name="Bouzid O."/>
            <person name="Brault B."/>
            <person name="Chen Z."/>
            <person name="Choquer M."/>
            <person name="Collemare J."/>
            <person name="Cotton P."/>
            <person name="Danchin E.G."/>
            <person name="Da Silva C."/>
            <person name="Gautier A."/>
            <person name="Giraud C."/>
            <person name="Giraud T."/>
            <person name="Gonzalez C."/>
            <person name="Grossetete S."/>
            <person name="Guldener U."/>
            <person name="Henrissat B."/>
            <person name="Howlett B.J."/>
            <person name="Kodira C."/>
            <person name="Kretschmer M."/>
            <person name="Lappartient A."/>
            <person name="Leroch M."/>
            <person name="Levis C."/>
            <person name="Mauceli E."/>
            <person name="Neuveglise C."/>
            <person name="Oeser B."/>
            <person name="Pearson M."/>
            <person name="Poulain J."/>
            <person name="Poussereau N."/>
            <person name="Quesneville H."/>
            <person name="Rascle C."/>
            <person name="Schumacher J."/>
            <person name="Segurens B."/>
            <person name="Sexton A."/>
            <person name="Silva E."/>
            <person name="Sirven C."/>
            <person name="Soanes D.M."/>
            <person name="Talbot N.J."/>
            <person name="Templeton M."/>
            <person name="Yandava C."/>
            <person name="Yarden O."/>
            <person name="Zeng Q."/>
            <person name="Rollins J.A."/>
            <person name="Lebrun M.H."/>
            <person name="Dickman M."/>
        </authorList>
    </citation>
    <scope>NUCLEOTIDE SEQUENCE [LARGE SCALE GENOMIC DNA]</scope>
    <source>
        <strain evidence="1 2">B05.10</strain>
    </source>
</reference>
<dbReference type="VEuPathDB" id="FungiDB:Bcin14g03720"/>
<dbReference type="OrthoDB" id="3889179at2759"/>
<reference evidence="1 2" key="2">
    <citation type="journal article" date="2012" name="Eukaryot. Cell">
        <title>Genome update of Botrytis cinerea strains B05.10 and T4.</title>
        <authorList>
            <person name="Staats M."/>
            <person name="van Kan J.A."/>
        </authorList>
    </citation>
    <scope>NUCLEOTIDE SEQUENCE [LARGE SCALE GENOMIC DNA]</scope>
    <source>
        <strain evidence="1 2">B05.10</strain>
    </source>
</reference>
<name>A0A384K3J6_BOTFB</name>
<evidence type="ECO:0000313" key="2">
    <source>
        <dbReference type="Proteomes" id="UP000001798"/>
    </source>
</evidence>
<protein>
    <submittedName>
        <fullName evidence="1">Uncharacterized protein</fullName>
    </submittedName>
</protein>
<dbReference type="GeneID" id="36394861"/>
<dbReference type="Proteomes" id="UP000001798">
    <property type="component" value="Chromosome 14"/>
</dbReference>
<sequence>MPETEQTINGDYKYISGNHTFKAVNYCRFISWMEGGGKIIIRGVNTITRKILTNSNEANITLDAWDEIEVENTNFRLARASND</sequence>
<dbReference type="RefSeq" id="XP_024553006.1">
    <property type="nucleotide sequence ID" value="XM_024697190.1"/>
</dbReference>